<dbReference type="GO" id="GO:0004519">
    <property type="term" value="F:endonuclease activity"/>
    <property type="evidence" value="ECO:0007669"/>
    <property type="project" value="InterPro"/>
</dbReference>
<dbReference type="RefSeq" id="WP_203698021.1">
    <property type="nucleotide sequence ID" value="NZ_BAAALC010000003.1"/>
</dbReference>
<gene>
    <name evidence="2" type="ORF">Cco03nite_68820</name>
</gene>
<dbReference type="Pfam" id="PF14528">
    <property type="entry name" value="LAGLIDADG_3"/>
    <property type="match status" value="1"/>
</dbReference>
<evidence type="ECO:0000313" key="3">
    <source>
        <dbReference type="Proteomes" id="UP000630887"/>
    </source>
</evidence>
<dbReference type="InterPro" id="IPR004042">
    <property type="entry name" value="Intein_endonuc_central"/>
</dbReference>
<name>A0A8J3KWB3_9ACTN</name>
<dbReference type="SUPFAM" id="SSF51294">
    <property type="entry name" value="Hedgehog/intein (Hint) domain"/>
    <property type="match status" value="1"/>
</dbReference>
<feature type="domain" description="DOD-type homing endonuclease" evidence="1">
    <location>
        <begin position="131"/>
        <end position="268"/>
    </location>
</feature>
<keyword evidence="3" id="KW-1185">Reference proteome</keyword>
<dbReference type="AlphaFoldDB" id="A0A8J3KWB3"/>
<dbReference type="InterPro" id="IPR027434">
    <property type="entry name" value="Homing_endonucl"/>
</dbReference>
<dbReference type="PROSITE" id="PS50819">
    <property type="entry name" value="INTEIN_ENDONUCLEASE"/>
    <property type="match status" value="1"/>
</dbReference>
<reference evidence="2 3" key="1">
    <citation type="submission" date="2021-01" db="EMBL/GenBank/DDBJ databases">
        <title>Whole genome shotgun sequence of Catellatospora coxensis NBRC 107359.</title>
        <authorList>
            <person name="Komaki H."/>
            <person name="Tamura T."/>
        </authorList>
    </citation>
    <scope>NUCLEOTIDE SEQUENCE [LARGE SCALE GENOMIC DNA]</scope>
    <source>
        <strain evidence="2 3">NBRC 107359</strain>
    </source>
</reference>
<dbReference type="InterPro" id="IPR036844">
    <property type="entry name" value="Hint_dom_sf"/>
</dbReference>
<dbReference type="Gene3D" id="3.10.28.10">
    <property type="entry name" value="Homing endonucleases"/>
    <property type="match status" value="1"/>
</dbReference>
<dbReference type="SUPFAM" id="SSF55608">
    <property type="entry name" value="Homing endonucleases"/>
    <property type="match status" value="1"/>
</dbReference>
<comment type="caution">
    <text evidence="2">The sequence shown here is derived from an EMBL/GenBank/DDBJ whole genome shotgun (WGS) entry which is preliminary data.</text>
</comment>
<sequence length="373" mass="40611">MSIQSAYGALRYDQPVLTPFGWRQANDLREGDAAVRVNGLPCTVTGVYHHGIREMFEVVISDGTTVVVGKDHLWSTTPSKDRNRGRAASVRTTGALAASVRLPSGRVNHYLPTLAGPLWMPDASLPLDPYALGVLLGDGGLSQGSVMLTNPEQEIVNAVAAALPQGVHLVQVSDIDYRLSAGANTVPGRRGWVNPLLDILRELGVWGCRSYDKAIPERYLFGSIEQRLALMQGLFDTDGSAARTSVEFSSASKQLAEQVAWLVQSLGGVARTTERHPWFTYRGERRNGHVSYRMRISLPNDIPPFRLARKRDALQPLTRFAPYRQVLEVRPVPAAEAVGIAVDAGDDLFLTAGCVPTHGCPRVNVRTAEGAIR</sequence>
<dbReference type="Proteomes" id="UP000630887">
    <property type="component" value="Unassembled WGS sequence"/>
</dbReference>
<evidence type="ECO:0000259" key="1">
    <source>
        <dbReference type="PROSITE" id="PS50819"/>
    </source>
</evidence>
<organism evidence="2 3">
    <name type="scientific">Catellatospora coxensis</name>
    <dbReference type="NCBI Taxonomy" id="310354"/>
    <lineage>
        <taxon>Bacteria</taxon>
        <taxon>Bacillati</taxon>
        <taxon>Actinomycetota</taxon>
        <taxon>Actinomycetes</taxon>
        <taxon>Micromonosporales</taxon>
        <taxon>Micromonosporaceae</taxon>
        <taxon>Catellatospora</taxon>
    </lineage>
</organism>
<dbReference type="InterPro" id="IPR004860">
    <property type="entry name" value="LAGLIDADG_dom"/>
</dbReference>
<evidence type="ECO:0000313" key="2">
    <source>
        <dbReference type="EMBL" id="GIG10182.1"/>
    </source>
</evidence>
<accession>A0A8J3KWB3</accession>
<dbReference type="EMBL" id="BONI01000082">
    <property type="protein sequence ID" value="GIG10182.1"/>
    <property type="molecule type" value="Genomic_DNA"/>
</dbReference>
<protein>
    <recommendedName>
        <fullName evidence="1">DOD-type homing endonuclease domain-containing protein</fullName>
    </recommendedName>
</protein>
<proteinExistence type="predicted"/>